<dbReference type="GeneID" id="70912581"/>
<dbReference type="GO" id="GO:0043565">
    <property type="term" value="F:sequence-specific DNA binding"/>
    <property type="evidence" value="ECO:0007669"/>
    <property type="project" value="TreeGrafter"/>
</dbReference>
<dbReference type="SUPFAM" id="SSF53850">
    <property type="entry name" value="Periplasmic binding protein-like II"/>
    <property type="match status" value="1"/>
</dbReference>
<dbReference type="InterPro" id="IPR058163">
    <property type="entry name" value="LysR-type_TF_proteobact-type"/>
</dbReference>
<dbReference type="Pfam" id="PF03466">
    <property type="entry name" value="LysR_substrate"/>
    <property type="match status" value="1"/>
</dbReference>
<reference evidence="6 7" key="1">
    <citation type="submission" date="2016-07" db="EMBL/GenBank/DDBJ databases">
        <title>Developing Vibrio natriegens as a novel, fast-growing host for biotechnology.</title>
        <authorList>
            <person name="Weinstock M.T."/>
            <person name="Hesek E.D."/>
            <person name="Wilson C.M."/>
            <person name="Gibson D.G."/>
        </authorList>
    </citation>
    <scope>NUCLEOTIDE SEQUENCE [LARGE SCALE GENOMIC DNA]</scope>
    <source>
        <strain evidence="6 7">ATCC 14048</strain>
    </source>
</reference>
<protein>
    <submittedName>
        <fullName evidence="6">LysR family transcriptional regulator</fullName>
    </submittedName>
</protein>
<dbReference type="InterPro" id="IPR000847">
    <property type="entry name" value="LysR_HTH_N"/>
</dbReference>
<dbReference type="RefSeq" id="WP_020333026.1">
    <property type="nucleotide sequence ID" value="NZ_ATFJ01000001.1"/>
</dbReference>
<dbReference type="PANTHER" id="PTHR30537">
    <property type="entry name" value="HTH-TYPE TRANSCRIPTIONAL REGULATOR"/>
    <property type="match status" value="1"/>
</dbReference>
<evidence type="ECO:0000313" key="7">
    <source>
        <dbReference type="Proteomes" id="UP000092741"/>
    </source>
</evidence>
<evidence type="ECO:0000313" key="6">
    <source>
        <dbReference type="EMBL" id="ANQ12353.1"/>
    </source>
</evidence>
<keyword evidence="4" id="KW-0804">Transcription</keyword>
<keyword evidence="2" id="KW-0805">Transcription regulation</keyword>
<dbReference type="EMBL" id="CP016345">
    <property type="protein sequence ID" value="ANQ12353.1"/>
    <property type="molecule type" value="Genomic_DNA"/>
</dbReference>
<keyword evidence="7" id="KW-1185">Reference proteome</keyword>
<evidence type="ECO:0000256" key="1">
    <source>
        <dbReference type="ARBA" id="ARBA00009437"/>
    </source>
</evidence>
<sequence>MDLVDGLKAFVATAQTGSFTEAAQRLGVSNRITSKYVAQLEERIGAQLLQRTTRKVGLTPTGQALLARAPTLLDELDDLLGAISEESKGLTGVLRVSAPLTFGEIYITGLLSRFSALHPQLSIDLRLSDSYVDLATEGIDLAFRIGLPDTATLKVRKLGEITSCVVASPEYLKQRGTPNTPQELKDHFCIIDTNRRGHNKWLFYRGKQETAVVPERNLMVNSARIAKDWAIDGRGIAICPDFVLQHDLESGRLVQLLGEYSMNKHPINAVYLEGNVIPRKVRALIDFVVEDFAQRPPGAI</sequence>
<evidence type="ECO:0000256" key="3">
    <source>
        <dbReference type="ARBA" id="ARBA00023125"/>
    </source>
</evidence>
<evidence type="ECO:0000259" key="5">
    <source>
        <dbReference type="PROSITE" id="PS50931"/>
    </source>
</evidence>
<evidence type="ECO:0000256" key="2">
    <source>
        <dbReference type="ARBA" id="ARBA00023015"/>
    </source>
</evidence>
<dbReference type="InterPro" id="IPR036390">
    <property type="entry name" value="WH_DNA-bd_sf"/>
</dbReference>
<dbReference type="Proteomes" id="UP000092741">
    <property type="component" value="Chromosome 1"/>
</dbReference>
<evidence type="ECO:0000256" key="4">
    <source>
        <dbReference type="ARBA" id="ARBA00023163"/>
    </source>
</evidence>
<dbReference type="KEGG" id="vna:PN96_07230"/>
<dbReference type="InterPro" id="IPR005119">
    <property type="entry name" value="LysR_subst-bd"/>
</dbReference>
<feature type="domain" description="HTH lysR-type" evidence="5">
    <location>
        <begin position="1"/>
        <end position="59"/>
    </location>
</feature>
<dbReference type="AlphaFoldDB" id="A0AAN1CVN5"/>
<dbReference type="FunFam" id="1.10.10.10:FF:000001">
    <property type="entry name" value="LysR family transcriptional regulator"/>
    <property type="match status" value="1"/>
</dbReference>
<dbReference type="Gene3D" id="3.40.190.290">
    <property type="match status" value="1"/>
</dbReference>
<dbReference type="GO" id="GO:0003700">
    <property type="term" value="F:DNA-binding transcription factor activity"/>
    <property type="evidence" value="ECO:0007669"/>
    <property type="project" value="InterPro"/>
</dbReference>
<dbReference type="GO" id="GO:0006351">
    <property type="term" value="P:DNA-templated transcription"/>
    <property type="evidence" value="ECO:0007669"/>
    <property type="project" value="TreeGrafter"/>
</dbReference>
<name>A0AAN1CVN5_VIBNA</name>
<dbReference type="PROSITE" id="PS50931">
    <property type="entry name" value="HTH_LYSR"/>
    <property type="match status" value="1"/>
</dbReference>
<dbReference type="Pfam" id="PF00126">
    <property type="entry name" value="HTH_1"/>
    <property type="match status" value="1"/>
</dbReference>
<comment type="similarity">
    <text evidence="1">Belongs to the LysR transcriptional regulatory family.</text>
</comment>
<gene>
    <name evidence="6" type="ORF">BA890_06120</name>
</gene>
<organism evidence="6 7">
    <name type="scientific">Vibrio natriegens NBRC 15636 = ATCC 14048 = DSM 759</name>
    <dbReference type="NCBI Taxonomy" id="1219067"/>
    <lineage>
        <taxon>Bacteria</taxon>
        <taxon>Pseudomonadati</taxon>
        <taxon>Pseudomonadota</taxon>
        <taxon>Gammaproteobacteria</taxon>
        <taxon>Vibrionales</taxon>
        <taxon>Vibrionaceae</taxon>
        <taxon>Vibrio</taxon>
    </lineage>
</organism>
<keyword evidence="3" id="KW-0238">DNA-binding</keyword>
<accession>A0AAN1CVN5</accession>
<proteinExistence type="inferred from homology"/>
<dbReference type="SUPFAM" id="SSF46785">
    <property type="entry name" value="Winged helix' DNA-binding domain"/>
    <property type="match status" value="1"/>
</dbReference>
<dbReference type="PANTHER" id="PTHR30537:SF35">
    <property type="entry name" value="TRANSCRIPTIONAL REGULATORY PROTEIN"/>
    <property type="match status" value="1"/>
</dbReference>
<dbReference type="InterPro" id="IPR036388">
    <property type="entry name" value="WH-like_DNA-bd_sf"/>
</dbReference>
<dbReference type="Gene3D" id="1.10.10.10">
    <property type="entry name" value="Winged helix-like DNA-binding domain superfamily/Winged helix DNA-binding domain"/>
    <property type="match status" value="1"/>
</dbReference>
<dbReference type="CDD" id="cd08422">
    <property type="entry name" value="PBP2_CrgA_like"/>
    <property type="match status" value="1"/>
</dbReference>